<dbReference type="Gene3D" id="3.40.50.720">
    <property type="entry name" value="NAD(P)-binding Rossmann-like Domain"/>
    <property type="match status" value="1"/>
</dbReference>
<dbReference type="InterPro" id="IPR002347">
    <property type="entry name" value="SDR_fam"/>
</dbReference>
<keyword evidence="6" id="KW-1185">Reference proteome</keyword>
<evidence type="ECO:0000313" key="6">
    <source>
        <dbReference type="Proteomes" id="UP000199758"/>
    </source>
</evidence>
<dbReference type="Proteomes" id="UP000199758">
    <property type="component" value="Unassembled WGS sequence"/>
</dbReference>
<dbReference type="NCBIfam" id="NF004825">
    <property type="entry name" value="PRK06181.1"/>
    <property type="match status" value="1"/>
</dbReference>
<organism evidence="5 6">
    <name type="scientific">Hydrocarboniphaga daqingensis</name>
    <dbReference type="NCBI Taxonomy" id="490188"/>
    <lineage>
        <taxon>Bacteria</taxon>
        <taxon>Pseudomonadati</taxon>
        <taxon>Pseudomonadota</taxon>
        <taxon>Gammaproteobacteria</taxon>
        <taxon>Nevskiales</taxon>
        <taxon>Nevskiaceae</taxon>
        <taxon>Hydrocarboniphaga</taxon>
    </lineage>
</organism>
<dbReference type="STRING" id="490188.SAMN04488068_2472"/>
<dbReference type="InterPro" id="IPR057326">
    <property type="entry name" value="KR_dom"/>
</dbReference>
<dbReference type="PRINTS" id="PR00081">
    <property type="entry name" value="GDHRDH"/>
</dbReference>
<accession>A0A1M5Q4A3</accession>
<evidence type="ECO:0000256" key="2">
    <source>
        <dbReference type="ARBA" id="ARBA00023002"/>
    </source>
</evidence>
<dbReference type="Pfam" id="PF00106">
    <property type="entry name" value="adh_short"/>
    <property type="match status" value="1"/>
</dbReference>
<dbReference type="PANTHER" id="PTHR44196:SF1">
    <property type="entry name" value="DEHYDROGENASE_REDUCTASE SDR FAMILY MEMBER 7B"/>
    <property type="match status" value="1"/>
</dbReference>
<comment type="similarity">
    <text evidence="1 3">Belongs to the short-chain dehydrogenases/reductases (SDR) family.</text>
</comment>
<dbReference type="SMART" id="SM00822">
    <property type="entry name" value="PKS_KR"/>
    <property type="match status" value="1"/>
</dbReference>
<dbReference type="PANTHER" id="PTHR44196">
    <property type="entry name" value="DEHYDROGENASE/REDUCTASE SDR FAMILY MEMBER 7B"/>
    <property type="match status" value="1"/>
</dbReference>
<gene>
    <name evidence="5" type="ORF">SAMN04488068_2472</name>
</gene>
<sequence>MTDISGKVVWITGASSGIGEAMAIDASRRGARLVLSARRAPELERVRAACTNLSQVAVLPVDLTDFNADDVAARAAAFFGPVDVLVNNAGISQRSSVLQTSMDVYRRIFELDFFAPVALTKAVLPAMVERGGGHVVTISSVVGYVGTPQRSGYAAAKHAVQGFFDAARAELWRENVRFTTVCPGYIRTNVSMNAITADGQAHGQMDRGQLRGMDAGVCARKIWNAVAADRDEIAIGKEALIIWAKRFMPGAVAYGLKRAKVT</sequence>
<proteinExistence type="inferred from homology"/>
<feature type="domain" description="Ketoreductase" evidence="4">
    <location>
        <begin position="7"/>
        <end position="189"/>
    </location>
</feature>
<dbReference type="PRINTS" id="PR00080">
    <property type="entry name" value="SDRFAMILY"/>
</dbReference>
<dbReference type="GO" id="GO:0016491">
    <property type="term" value="F:oxidoreductase activity"/>
    <property type="evidence" value="ECO:0007669"/>
    <property type="project" value="UniProtKB-KW"/>
</dbReference>
<dbReference type="AlphaFoldDB" id="A0A1M5Q4A3"/>
<dbReference type="OrthoDB" id="9810734at2"/>
<evidence type="ECO:0000259" key="4">
    <source>
        <dbReference type="SMART" id="SM00822"/>
    </source>
</evidence>
<dbReference type="PROSITE" id="PS00061">
    <property type="entry name" value="ADH_SHORT"/>
    <property type="match status" value="1"/>
</dbReference>
<dbReference type="RefSeq" id="WP_072897960.1">
    <property type="nucleotide sequence ID" value="NZ_FQWZ01000005.1"/>
</dbReference>
<protein>
    <submittedName>
        <fullName evidence="5">Short-chain dehydrogenase</fullName>
    </submittedName>
</protein>
<dbReference type="InterPro" id="IPR020904">
    <property type="entry name" value="Sc_DH/Rdtase_CS"/>
</dbReference>
<evidence type="ECO:0000256" key="3">
    <source>
        <dbReference type="RuleBase" id="RU000363"/>
    </source>
</evidence>
<name>A0A1M5Q4A3_9GAMM</name>
<dbReference type="SUPFAM" id="SSF51735">
    <property type="entry name" value="NAD(P)-binding Rossmann-fold domains"/>
    <property type="match status" value="1"/>
</dbReference>
<evidence type="ECO:0000313" key="5">
    <source>
        <dbReference type="EMBL" id="SHH08333.1"/>
    </source>
</evidence>
<dbReference type="InterPro" id="IPR036291">
    <property type="entry name" value="NAD(P)-bd_dom_sf"/>
</dbReference>
<dbReference type="GO" id="GO:0016020">
    <property type="term" value="C:membrane"/>
    <property type="evidence" value="ECO:0007669"/>
    <property type="project" value="TreeGrafter"/>
</dbReference>
<reference evidence="5 6" key="1">
    <citation type="submission" date="2016-11" db="EMBL/GenBank/DDBJ databases">
        <authorList>
            <person name="Jaros S."/>
            <person name="Januszkiewicz K."/>
            <person name="Wedrychowicz H."/>
        </authorList>
    </citation>
    <scope>NUCLEOTIDE SEQUENCE [LARGE SCALE GENOMIC DNA]</scope>
    <source>
        <strain evidence="5 6">CGMCC 1.7049</strain>
    </source>
</reference>
<evidence type="ECO:0000256" key="1">
    <source>
        <dbReference type="ARBA" id="ARBA00006484"/>
    </source>
</evidence>
<dbReference type="EMBL" id="FQWZ01000005">
    <property type="protein sequence ID" value="SHH08333.1"/>
    <property type="molecule type" value="Genomic_DNA"/>
</dbReference>
<keyword evidence="2" id="KW-0560">Oxidoreductase</keyword>